<organism evidence="2 3">
    <name type="scientific">Anaerosacchariphilus polymeriproducens</name>
    <dbReference type="NCBI Taxonomy" id="1812858"/>
    <lineage>
        <taxon>Bacteria</taxon>
        <taxon>Bacillati</taxon>
        <taxon>Bacillota</taxon>
        <taxon>Clostridia</taxon>
        <taxon>Lachnospirales</taxon>
        <taxon>Lachnospiraceae</taxon>
        <taxon>Anaerosacchariphilus</taxon>
    </lineage>
</organism>
<name>A0A371AWK8_9FIRM</name>
<dbReference type="Proteomes" id="UP000255036">
    <property type="component" value="Unassembled WGS sequence"/>
</dbReference>
<accession>A0A371AWK8</accession>
<protein>
    <submittedName>
        <fullName evidence="2">Uncharacterized protein</fullName>
    </submittedName>
</protein>
<keyword evidence="1" id="KW-0812">Transmembrane</keyword>
<evidence type="ECO:0000313" key="3">
    <source>
        <dbReference type="Proteomes" id="UP000255036"/>
    </source>
</evidence>
<evidence type="ECO:0000256" key="1">
    <source>
        <dbReference type="SAM" id="Phobius"/>
    </source>
</evidence>
<feature type="transmembrane region" description="Helical" evidence="1">
    <location>
        <begin position="20"/>
        <end position="40"/>
    </location>
</feature>
<keyword evidence="3" id="KW-1185">Reference proteome</keyword>
<keyword evidence="1" id="KW-0472">Membrane</keyword>
<reference evidence="2 3" key="1">
    <citation type="submission" date="2018-07" db="EMBL/GenBank/DDBJ databases">
        <title>Anaerosacharophilus polymeroproducens gen. nov. sp. nov., an anaerobic bacterium isolated from salt field.</title>
        <authorList>
            <person name="Kim W."/>
            <person name="Yang S.-H."/>
            <person name="Oh J."/>
            <person name="Lee J.-H."/>
            <person name="Kwon K.K."/>
        </authorList>
    </citation>
    <scope>NUCLEOTIDE SEQUENCE [LARGE SCALE GENOMIC DNA]</scope>
    <source>
        <strain evidence="2 3">MCWD5</strain>
    </source>
</reference>
<evidence type="ECO:0000313" key="2">
    <source>
        <dbReference type="EMBL" id="RDU23919.1"/>
    </source>
</evidence>
<comment type="caution">
    <text evidence="2">The sequence shown here is derived from an EMBL/GenBank/DDBJ whole genome shotgun (WGS) entry which is preliminary data.</text>
</comment>
<dbReference type="EMBL" id="QRCT01000016">
    <property type="protein sequence ID" value="RDU23919.1"/>
    <property type="molecule type" value="Genomic_DNA"/>
</dbReference>
<dbReference type="RefSeq" id="WP_115481352.1">
    <property type="nucleotide sequence ID" value="NZ_QRCT01000016.1"/>
</dbReference>
<proteinExistence type="predicted"/>
<sequence>MKRSEFHSIDGKHTNKLNWLMIAFGILAICITGFCYTAHLQNKNNHVIKYVNRAEPYSERI</sequence>
<keyword evidence="1" id="KW-1133">Transmembrane helix</keyword>
<dbReference type="AlphaFoldDB" id="A0A371AWK8"/>
<gene>
    <name evidence="2" type="ORF">DWV06_06390</name>
</gene>